<evidence type="ECO:0000256" key="7">
    <source>
        <dbReference type="ARBA" id="ARBA00022643"/>
    </source>
</evidence>
<evidence type="ECO:0000256" key="5">
    <source>
        <dbReference type="ARBA" id="ARBA00022605"/>
    </source>
</evidence>
<evidence type="ECO:0000313" key="18">
    <source>
        <dbReference type="EMBL" id="PPK79128.1"/>
    </source>
</evidence>
<keyword evidence="8" id="KW-0479">Metal-binding</keyword>
<dbReference type="Gene3D" id="3.60.20.10">
    <property type="entry name" value="Glutamine Phosphoribosylpyrophosphate, subunit 1, domain 1"/>
    <property type="match status" value="1"/>
</dbReference>
<evidence type="ECO:0000256" key="9">
    <source>
        <dbReference type="ARBA" id="ARBA00022827"/>
    </source>
</evidence>
<dbReference type="InterPro" id="IPR029055">
    <property type="entry name" value="Ntn_hydrolases_N"/>
</dbReference>
<evidence type="ECO:0000256" key="15">
    <source>
        <dbReference type="ARBA" id="ARBA00023291"/>
    </source>
</evidence>
<dbReference type="Proteomes" id="UP000237749">
    <property type="component" value="Unassembled WGS sequence"/>
</dbReference>
<gene>
    <name evidence="18" type="ORF">BXY41_11164</name>
</gene>
<accession>A0A2S6HNQ1</accession>
<keyword evidence="19" id="KW-1185">Reference proteome</keyword>
<comment type="cofactor">
    <cofactor evidence="1">
        <name>FMN</name>
        <dbReference type="ChEBI" id="CHEBI:58210"/>
    </cofactor>
</comment>
<dbReference type="Pfam" id="PF01493">
    <property type="entry name" value="GXGXG"/>
    <property type="match status" value="1"/>
</dbReference>
<dbReference type="InterPro" id="IPR017932">
    <property type="entry name" value="GATase_2_dom"/>
</dbReference>
<proteinExistence type="inferred from homology"/>
<keyword evidence="11" id="KW-0560">Oxidoreductase</keyword>
<evidence type="ECO:0000259" key="17">
    <source>
        <dbReference type="PROSITE" id="PS51278"/>
    </source>
</evidence>
<keyword evidence="9" id="KW-0274">FAD</keyword>
<dbReference type="InterPro" id="IPR002489">
    <property type="entry name" value="Glu_synth_asu_C"/>
</dbReference>
<comment type="cofactor">
    <cofactor evidence="3">
        <name>FAD</name>
        <dbReference type="ChEBI" id="CHEBI:57692"/>
    </cofactor>
</comment>
<comment type="similarity">
    <text evidence="4">Belongs to the glutamate synthase family.</text>
</comment>
<feature type="domain" description="Glutamine amidotransferase type-2" evidence="17">
    <location>
        <begin position="26"/>
        <end position="417"/>
    </location>
</feature>
<evidence type="ECO:0000256" key="12">
    <source>
        <dbReference type="ARBA" id="ARBA00023004"/>
    </source>
</evidence>
<evidence type="ECO:0000256" key="1">
    <source>
        <dbReference type="ARBA" id="ARBA00001917"/>
    </source>
</evidence>
<keyword evidence="15" id="KW-0003">3Fe-4S</keyword>
<keyword evidence="7" id="KW-0288">FMN</keyword>
<protein>
    <submittedName>
        <fullName evidence="18">Glutamate synthase domain-containing protein 2</fullName>
    </submittedName>
</protein>
<dbReference type="Gene3D" id="3.20.20.70">
    <property type="entry name" value="Aldolase class I"/>
    <property type="match status" value="2"/>
</dbReference>
<dbReference type="FunFam" id="3.20.20.70:FF:000031">
    <property type="entry name" value="Glutamate synthase 1 [NADH]"/>
    <property type="match status" value="1"/>
</dbReference>
<dbReference type="PANTHER" id="PTHR11938">
    <property type="entry name" value="FAD NADPH DEHYDROGENASE/OXIDOREDUCTASE"/>
    <property type="match status" value="1"/>
</dbReference>
<sequence length="1519" mass="168371">MDKSLQSPNKTGTPGLYDPRFEHDNCGIGAVANMKGIKTHKTVEQALHIVENLEHRAGKDADGKTGDGVGIMLQISHKFFKKVTKPLNIGIGEEREYGVGMFFFPQDELARNQAKKMFEIIVQKEGLEFLGWRDVPIHPELIGAKAVERMPYIAQAFIKKPADVKKGLDFDRKLYVSRRIFEQSNDNTYVVSLSSRTIVYKGMFLVKELRQFFTDLQDKDYESAIAVVHSRFSTNTNPSWMRAHPNRLIVHNGEINTIRGNVDKMMAREENMESEYFSSDMHKVLPIINQEGSDSAMLDNALEFMMMSGMDLPLAVMVTIPAPWEHDKSMPQEIRDFYRYYATMMEPWDGPASIVFSDGDLVGAVLDRNGLRPSRYYITDDDHMILASEVGAIDIEQSHVVKKERLRPGKMLLIDTVKGCLITDEELKETYAQRKPYGEWLDSNLIELKDLPIPNKGVPAMTRADRAKMQKTYGYTYEEYKTMILPMALNGAEAVSAMGADSPLAVLSKKHQPLFNYFKQLFAQVTNPPIDSIREEIVTSTTVYVGEEGNILKEEAENCKILKVNNPILTCTDLLKIKHMKRPGFKVEVIPITYYKNTSLEKAIDRLFLEADRAHRDGANIIILSDRDIDENHVPIPSLLAVSALQQHLVKTKKRTSVALILESGEPREVHHFATLLGYGACAINPYLAQESIHNLIENGMLDKDYYAAVEDYNSAVLHGIVKIASKMGISTVQSYQGAQIFEAIGISKKVVDTYFTDTVSRVEGINLEDIANDVDTLHSAAFDPLGLDVDLTLDSVGSHKERAGQEEHLYNPRTIHLLQQATRTGSYETFKEYTHALTQEGQMVNLRSLLDFDYAKTKEIPVEEVESVESIVKRFKTGAMSYGSISQEAHEALAIAMNRIHGKSNSGEGGESLERLTTGPDGVNRCSAIKQVASGRFGVTSRYLVSAKEIQIKMAQGAKPGEGGQLPGQKVYPWVAKTRHSTTGVGLISPPPHHDIYSIEDLAQLIYDLKNSNTSARISVKLVSEAGVGTVAAGVAKAGAQVILISSFDGGTGAAPRNSIYNAGLPWELGVAEAHQTLIMNGLRDKVILETDGKLMTGRDVAIACMLGAEEFGFATAPLVTLGCVMMRVCNLDTCPVGVATQNPELRKRFKGKPEYVVNFMYFIARELREYMAKLGIRTVDELVGRTDLLKKKDQISNERAKKVDFSAILGNPYVGGKVAGYDKKLVYDFELDKTIDEKIILKKLRQALAAGQKKGLQIDVSNTDRALGTIFGSEITRLYPEGLAEDTFTINCTGSGGQSFGAFIPRGLTLELIGDSNDYFGKGLSGGKLVVYPPQGIKFKPEENIVIGNVALYGATSGKAFICGVAGERFCVRNSGATAVVEGVGDHGCEYMTGGRVVVLGSTGKNFAAGMSGGIAYVLDEKRDLYKRLNKEMVSFEEVTNKYDVLELKDMIKEHVAYTNSAKGKEILDNFGEYLPKFKKIMPHDYRRMMNTIVQMEEKGLSSEQAQIEAFYANTKK</sequence>
<dbReference type="Pfam" id="PF00310">
    <property type="entry name" value="GATase_2"/>
    <property type="match status" value="1"/>
</dbReference>
<dbReference type="Pfam" id="PF01645">
    <property type="entry name" value="Glu_synthase"/>
    <property type="match status" value="1"/>
</dbReference>
<comment type="pathway">
    <text evidence="16">Amino-acid biosynthesis.</text>
</comment>
<dbReference type="InterPro" id="IPR050711">
    <property type="entry name" value="ET-N_metabolism_enzyme"/>
</dbReference>
<dbReference type="RefSeq" id="WP_104438420.1">
    <property type="nucleotide sequence ID" value="NZ_PTJA01000011.1"/>
</dbReference>
<dbReference type="SUPFAM" id="SSF69336">
    <property type="entry name" value="Alpha subunit of glutamate synthase, C-terminal domain"/>
    <property type="match status" value="1"/>
</dbReference>
<keyword evidence="6" id="KW-0285">Flavoprotein</keyword>
<dbReference type="GO" id="GO:0051538">
    <property type="term" value="F:3 iron, 4 sulfur cluster binding"/>
    <property type="evidence" value="ECO:0007669"/>
    <property type="project" value="UniProtKB-KW"/>
</dbReference>
<dbReference type="InterPro" id="IPR036485">
    <property type="entry name" value="Glu_synth_asu_C_sf"/>
</dbReference>
<dbReference type="FunFam" id="3.60.20.10:FF:000001">
    <property type="entry name" value="Glutamate synthase, large subunit"/>
    <property type="match status" value="1"/>
</dbReference>
<dbReference type="InterPro" id="IPR013785">
    <property type="entry name" value="Aldolase_TIM"/>
</dbReference>
<dbReference type="Gene3D" id="2.160.20.60">
    <property type="entry name" value="Glutamate synthase, alpha subunit, C-terminal domain"/>
    <property type="match status" value="1"/>
</dbReference>
<dbReference type="Pfam" id="PF04898">
    <property type="entry name" value="Glu_syn_central"/>
    <property type="match status" value="1"/>
</dbReference>
<name>A0A2S6HNQ1_9FIRM</name>
<dbReference type="GO" id="GO:0015930">
    <property type="term" value="F:glutamate synthase activity"/>
    <property type="evidence" value="ECO:0007669"/>
    <property type="project" value="InterPro"/>
</dbReference>
<keyword evidence="12" id="KW-0408">Iron</keyword>
<keyword evidence="13" id="KW-0411">Iron-sulfur</keyword>
<dbReference type="PROSITE" id="PS51278">
    <property type="entry name" value="GATASE_TYPE_2"/>
    <property type="match status" value="1"/>
</dbReference>
<evidence type="ECO:0000256" key="13">
    <source>
        <dbReference type="ARBA" id="ARBA00023014"/>
    </source>
</evidence>
<evidence type="ECO:0000256" key="6">
    <source>
        <dbReference type="ARBA" id="ARBA00022630"/>
    </source>
</evidence>
<dbReference type="GO" id="GO:0019676">
    <property type="term" value="P:ammonia assimilation cycle"/>
    <property type="evidence" value="ECO:0007669"/>
    <property type="project" value="TreeGrafter"/>
</dbReference>
<dbReference type="NCBIfam" id="NF008730">
    <property type="entry name" value="PRK11750.1"/>
    <property type="match status" value="1"/>
</dbReference>
<dbReference type="InterPro" id="IPR006982">
    <property type="entry name" value="Glu_synth_centr_N"/>
</dbReference>
<evidence type="ECO:0000256" key="8">
    <source>
        <dbReference type="ARBA" id="ARBA00022723"/>
    </source>
</evidence>
<dbReference type="InterPro" id="IPR002932">
    <property type="entry name" value="Glu_synthdom"/>
</dbReference>
<dbReference type="OrthoDB" id="9758182at2"/>
<evidence type="ECO:0000256" key="14">
    <source>
        <dbReference type="ARBA" id="ARBA00023164"/>
    </source>
</evidence>
<keyword evidence="14" id="KW-0314">Glutamate biosynthesis</keyword>
<dbReference type="PANTHER" id="PTHR11938:SF133">
    <property type="entry name" value="GLUTAMATE SYNTHASE (NADH)"/>
    <property type="match status" value="1"/>
</dbReference>
<organism evidence="18 19">
    <name type="scientific">Lacrimispora xylanisolvens</name>
    <dbReference type="NCBI Taxonomy" id="384636"/>
    <lineage>
        <taxon>Bacteria</taxon>
        <taxon>Bacillati</taxon>
        <taxon>Bacillota</taxon>
        <taxon>Clostridia</taxon>
        <taxon>Lachnospirales</taxon>
        <taxon>Lachnospiraceae</taxon>
        <taxon>Lacrimispora</taxon>
    </lineage>
</organism>
<comment type="cofactor">
    <cofactor evidence="2">
        <name>[3Fe-4S] cluster</name>
        <dbReference type="ChEBI" id="CHEBI:21137"/>
    </cofactor>
</comment>
<dbReference type="FunFam" id="2.160.20.60:FF:000001">
    <property type="entry name" value="Glutamate synthase, large subunit"/>
    <property type="match status" value="1"/>
</dbReference>
<evidence type="ECO:0000256" key="4">
    <source>
        <dbReference type="ARBA" id="ARBA00009716"/>
    </source>
</evidence>
<dbReference type="SUPFAM" id="SSF56235">
    <property type="entry name" value="N-terminal nucleophile aminohydrolases (Ntn hydrolases)"/>
    <property type="match status" value="1"/>
</dbReference>
<dbReference type="GO" id="GO:0006537">
    <property type="term" value="P:glutamate biosynthetic process"/>
    <property type="evidence" value="ECO:0007669"/>
    <property type="project" value="UniProtKB-KW"/>
</dbReference>
<comment type="caution">
    <text evidence="18">The sequence shown here is derived from an EMBL/GenBank/DDBJ whole genome shotgun (WGS) entry which is preliminary data.</text>
</comment>
<evidence type="ECO:0000256" key="10">
    <source>
        <dbReference type="ARBA" id="ARBA00022962"/>
    </source>
</evidence>
<dbReference type="EMBL" id="PTJA01000011">
    <property type="protein sequence ID" value="PPK79128.1"/>
    <property type="molecule type" value="Genomic_DNA"/>
</dbReference>
<dbReference type="GO" id="GO:0046872">
    <property type="term" value="F:metal ion binding"/>
    <property type="evidence" value="ECO:0007669"/>
    <property type="project" value="UniProtKB-KW"/>
</dbReference>
<reference evidence="18 19" key="1">
    <citation type="submission" date="2018-02" db="EMBL/GenBank/DDBJ databases">
        <title>Genomic Encyclopedia of Archaeal and Bacterial Type Strains, Phase II (KMG-II): from individual species to whole genera.</title>
        <authorList>
            <person name="Goeker M."/>
        </authorList>
    </citation>
    <scope>NUCLEOTIDE SEQUENCE [LARGE SCALE GENOMIC DNA]</scope>
    <source>
        <strain evidence="18 19">DSM 3808</strain>
    </source>
</reference>
<evidence type="ECO:0000256" key="11">
    <source>
        <dbReference type="ARBA" id="ARBA00023002"/>
    </source>
</evidence>
<dbReference type="CDD" id="cd02808">
    <property type="entry name" value="GltS_FMN"/>
    <property type="match status" value="1"/>
</dbReference>
<evidence type="ECO:0000256" key="16">
    <source>
        <dbReference type="ARBA" id="ARBA00029440"/>
    </source>
</evidence>
<dbReference type="CDD" id="cd00713">
    <property type="entry name" value="GltS"/>
    <property type="match status" value="1"/>
</dbReference>
<dbReference type="CDD" id="cd00982">
    <property type="entry name" value="gltB_C"/>
    <property type="match status" value="1"/>
</dbReference>
<evidence type="ECO:0000256" key="3">
    <source>
        <dbReference type="ARBA" id="ARBA00001974"/>
    </source>
</evidence>
<keyword evidence="10" id="KW-0315">Glutamine amidotransferase</keyword>
<dbReference type="SUPFAM" id="SSF51395">
    <property type="entry name" value="FMN-linked oxidoreductases"/>
    <property type="match status" value="1"/>
</dbReference>
<evidence type="ECO:0000313" key="19">
    <source>
        <dbReference type="Proteomes" id="UP000237749"/>
    </source>
</evidence>
<evidence type="ECO:0000256" key="2">
    <source>
        <dbReference type="ARBA" id="ARBA00001927"/>
    </source>
</evidence>
<keyword evidence="5" id="KW-0028">Amino-acid biosynthesis</keyword>